<evidence type="ECO:0000313" key="2">
    <source>
        <dbReference type="Proteomes" id="UP000199403"/>
    </source>
</evidence>
<evidence type="ECO:0000313" key="1">
    <source>
        <dbReference type="EMBL" id="SEI77372.1"/>
    </source>
</evidence>
<dbReference type="AlphaFoldDB" id="A0A1H6TNN6"/>
<accession>A0A1H6TNN6</accession>
<keyword evidence="2" id="KW-1185">Reference proteome</keyword>
<gene>
    <name evidence="1" type="ORF">SAMN05192553_101222</name>
</gene>
<reference evidence="2" key="1">
    <citation type="submission" date="2016-10" db="EMBL/GenBank/DDBJ databases">
        <authorList>
            <person name="Varghese N."/>
            <person name="Submissions S."/>
        </authorList>
    </citation>
    <scope>NUCLEOTIDE SEQUENCE [LARGE SCALE GENOMIC DNA]</scope>
    <source>
        <strain evidence="2">IBRC-M 10761</strain>
    </source>
</reference>
<protein>
    <submittedName>
        <fullName evidence="1">Uncharacterized protein</fullName>
    </submittedName>
</protein>
<dbReference type="Proteomes" id="UP000199403">
    <property type="component" value="Unassembled WGS sequence"/>
</dbReference>
<name>A0A1H6TNN6_9BACT</name>
<sequence length="34" mass="3594">MNSSVGQPGITELSGGDSITIPCDEKYTITTKHI</sequence>
<organism evidence="1 2">
    <name type="scientific">Cyclobacterium xiamenense</name>
    <dbReference type="NCBI Taxonomy" id="1297121"/>
    <lineage>
        <taxon>Bacteria</taxon>
        <taxon>Pseudomonadati</taxon>
        <taxon>Bacteroidota</taxon>
        <taxon>Cytophagia</taxon>
        <taxon>Cytophagales</taxon>
        <taxon>Cyclobacteriaceae</taxon>
        <taxon>Cyclobacterium</taxon>
    </lineage>
</organism>
<proteinExistence type="predicted"/>
<dbReference type="EMBL" id="FNZH01000001">
    <property type="protein sequence ID" value="SEI77372.1"/>
    <property type="molecule type" value="Genomic_DNA"/>
</dbReference>